<keyword evidence="1" id="KW-0472">Membrane</keyword>
<comment type="caution">
    <text evidence="2">The sequence shown here is derived from an EMBL/GenBank/DDBJ whole genome shotgun (WGS) entry which is preliminary data.</text>
</comment>
<name>A0ABQ6Q409_9BACT</name>
<accession>A0ABQ6Q409</accession>
<feature type="transmembrane region" description="Helical" evidence="1">
    <location>
        <begin position="126"/>
        <end position="149"/>
    </location>
</feature>
<keyword evidence="1" id="KW-1133">Transmembrane helix</keyword>
<dbReference type="RefSeq" id="WP_338221334.1">
    <property type="nucleotide sequence ID" value="NZ_BTPE01000010.1"/>
</dbReference>
<reference evidence="2 3" key="1">
    <citation type="submission" date="2023-08" db="EMBL/GenBank/DDBJ databases">
        <title>Draft genome sequence of Algoriphagus taiwanensis.</title>
        <authorList>
            <person name="Takatani N."/>
            <person name="Hosokawa M."/>
            <person name="Sawabe T."/>
        </authorList>
    </citation>
    <scope>NUCLEOTIDE SEQUENCE [LARGE SCALE GENOMIC DNA]</scope>
    <source>
        <strain evidence="2 3">JCM 19755</strain>
    </source>
</reference>
<dbReference type="EMBL" id="BTPE01000010">
    <property type="protein sequence ID" value="GMQ34606.1"/>
    <property type="molecule type" value="Genomic_DNA"/>
</dbReference>
<feature type="transmembrane region" description="Helical" evidence="1">
    <location>
        <begin position="54"/>
        <end position="75"/>
    </location>
</feature>
<sequence>MSTSTYTPASIWKGALVGGLINTFINGVINWFQVKDLDSVLVTDNLISTEAHTLFSGAVPLAVSLAFILSGVAYASTKVPDKPAYFPRYFLKSLQYAFSAFGMVVTLGVLWQRWMGSVEISPITAAIWAGIIAGIVSVIVNLMVVTDLVKK</sequence>
<protein>
    <submittedName>
        <fullName evidence="2">Uncharacterized protein</fullName>
    </submittedName>
</protein>
<dbReference type="Proteomes" id="UP001307705">
    <property type="component" value="Unassembled WGS sequence"/>
</dbReference>
<gene>
    <name evidence="2" type="ORF">Ataiwa_28790</name>
</gene>
<feature type="transmembrane region" description="Helical" evidence="1">
    <location>
        <begin position="96"/>
        <end position="114"/>
    </location>
</feature>
<organism evidence="2 3">
    <name type="scientific">Algoriphagus taiwanensis</name>
    <dbReference type="NCBI Taxonomy" id="1445656"/>
    <lineage>
        <taxon>Bacteria</taxon>
        <taxon>Pseudomonadati</taxon>
        <taxon>Bacteroidota</taxon>
        <taxon>Cytophagia</taxon>
        <taxon>Cytophagales</taxon>
        <taxon>Cyclobacteriaceae</taxon>
        <taxon>Algoriphagus</taxon>
    </lineage>
</organism>
<keyword evidence="1" id="KW-0812">Transmembrane</keyword>
<feature type="transmembrane region" description="Helical" evidence="1">
    <location>
        <begin position="12"/>
        <end position="34"/>
    </location>
</feature>
<evidence type="ECO:0000313" key="3">
    <source>
        <dbReference type="Proteomes" id="UP001307705"/>
    </source>
</evidence>
<keyword evidence="3" id="KW-1185">Reference proteome</keyword>
<proteinExistence type="predicted"/>
<evidence type="ECO:0000313" key="2">
    <source>
        <dbReference type="EMBL" id="GMQ34606.1"/>
    </source>
</evidence>
<evidence type="ECO:0000256" key="1">
    <source>
        <dbReference type="SAM" id="Phobius"/>
    </source>
</evidence>